<dbReference type="EMBL" id="SOJN01000088">
    <property type="protein sequence ID" value="TET45270.1"/>
    <property type="molecule type" value="Genomic_DNA"/>
</dbReference>
<dbReference type="AlphaFoldDB" id="A0A523URW1"/>
<evidence type="ECO:0000313" key="1">
    <source>
        <dbReference type="EMBL" id="TET45270.1"/>
    </source>
</evidence>
<accession>A0A523URW1</accession>
<dbReference type="Proteomes" id="UP000315525">
    <property type="component" value="Unassembled WGS sequence"/>
</dbReference>
<reference evidence="1 2" key="1">
    <citation type="submission" date="2019-03" db="EMBL/GenBank/DDBJ databases">
        <title>Metabolic potential of uncultured bacteria and archaea associated with petroleum seepage in deep-sea sediments.</title>
        <authorList>
            <person name="Dong X."/>
            <person name="Hubert C."/>
        </authorList>
    </citation>
    <scope>NUCLEOTIDE SEQUENCE [LARGE SCALE GENOMIC DNA]</scope>
    <source>
        <strain evidence="1">E44_bin18</strain>
    </source>
</reference>
<dbReference type="NCBIfam" id="TIGR04076">
    <property type="entry name" value="TIGR04076 family protein"/>
    <property type="match status" value="1"/>
</dbReference>
<gene>
    <name evidence="1" type="ORF">E3J62_07940</name>
</gene>
<name>A0A523URW1_UNCT6</name>
<evidence type="ECO:0000313" key="2">
    <source>
        <dbReference type="Proteomes" id="UP000315525"/>
    </source>
</evidence>
<proteinExistence type="predicted"/>
<dbReference type="InterPro" id="IPR023811">
    <property type="entry name" value="CHP04076"/>
</dbReference>
<comment type="caution">
    <text evidence="1">The sequence shown here is derived from an EMBL/GenBank/DDBJ whole genome shotgun (WGS) entry which is preliminary data.</text>
</comment>
<organism evidence="1 2">
    <name type="scientific">candidate division TA06 bacterium</name>
    <dbReference type="NCBI Taxonomy" id="2250710"/>
    <lineage>
        <taxon>Bacteria</taxon>
        <taxon>Bacteria division TA06</taxon>
    </lineage>
</organism>
<protein>
    <submittedName>
        <fullName evidence="1">TIGR04076 family protein</fullName>
    </submittedName>
</protein>
<sequence>MWHALCTRAGTVPVSDASTHFTLNGCWNQDARYHKIVKKCTPFPHGLFSSISSFVHKPQLQDLCTTLVNQERRCRLRKTVKVTIKSGRCSDDLHKVGQVFVVDDTTPGGLCLGVWNAIAPYVTALRYGGNFPWEDEEGVATIGCPDPDGITVELRRIEKEDV</sequence>